<dbReference type="Pfam" id="PF16215">
    <property type="entry name" value="DUF4876"/>
    <property type="match status" value="1"/>
</dbReference>
<dbReference type="AlphaFoldDB" id="A0A3A1YM09"/>
<dbReference type="InterPro" id="IPR008969">
    <property type="entry name" value="CarboxyPept-like_regulatory"/>
</dbReference>
<dbReference type="EMBL" id="NSDI01000001">
    <property type="protein sequence ID" value="RIY38308.1"/>
    <property type="molecule type" value="Genomic_DNA"/>
</dbReference>
<reference evidence="2 3" key="1">
    <citation type="submission" date="2017-08" db="EMBL/GenBank/DDBJ databases">
        <title>Capnocytophaga canis 17-158 assembly.</title>
        <authorList>
            <person name="Gulvik C.A."/>
        </authorList>
    </citation>
    <scope>NUCLEOTIDE SEQUENCE [LARGE SCALE GENOMIC DNA]</scope>
    <source>
        <strain evidence="2 3">17-158</strain>
    </source>
</reference>
<dbReference type="InterPro" id="IPR032627">
    <property type="entry name" value="DUF4876"/>
</dbReference>
<dbReference type="Proteomes" id="UP000265497">
    <property type="component" value="Unassembled WGS sequence"/>
</dbReference>
<dbReference type="Gene3D" id="2.60.40.1120">
    <property type="entry name" value="Carboxypeptidase-like, regulatory domain"/>
    <property type="match status" value="1"/>
</dbReference>
<proteinExistence type="predicted"/>
<evidence type="ECO:0000313" key="3">
    <source>
        <dbReference type="Proteomes" id="UP000265497"/>
    </source>
</evidence>
<feature type="compositionally biased region" description="Polar residues" evidence="1">
    <location>
        <begin position="450"/>
        <end position="471"/>
    </location>
</feature>
<name>A0A3A1YM09_9FLAO</name>
<sequence>MSRMQQFHLELQQNIVFNIFNLNFISMKRIFTLLVVVTALWSCKKDDENFVQKVEHSITVTYGVDYGDAPIAEATVLLVNQQTSEKYNFKTDANGKVMAVVPAGTYSIQASKTLTAKEMEAISGQNIEASFNGSETNKEIKLDNNVPTIIATVSGRVGNLVIKQIYYQASHIKTAANYRDQFFEIYNNSNETIYLDGLCFAQITGVNSVSSSNHGKDEYLPNGQYNWSVAQGITQGAAANTDYVYSDEILMFPGSGKEYPLEAGKSVIVAQNAINHKNPLTVTNANGKKHTYEVTTPELTVDLSKAHFEAYYTPYVKRTLPTDVENPNVPNMILAYHSTGNRDMIFDTFGRDGFAIFRATQDQIKAWSSAPLPTVNPKNIKDDTHRHKQIPVNIIIDGVNLQHYEDADAIPHRVPDAIDAGHVKGIGHFSSKSAVRKIKITLPNGRKVYQDTNNSTNDFNPNETPDVSAIQ</sequence>
<dbReference type="SUPFAM" id="SSF49464">
    <property type="entry name" value="Carboxypeptidase regulatory domain-like"/>
    <property type="match status" value="1"/>
</dbReference>
<evidence type="ECO:0000313" key="2">
    <source>
        <dbReference type="EMBL" id="RIY38308.1"/>
    </source>
</evidence>
<evidence type="ECO:0000256" key="1">
    <source>
        <dbReference type="SAM" id="MobiDB-lite"/>
    </source>
</evidence>
<accession>A0A3A1YM09</accession>
<protein>
    <submittedName>
        <fullName evidence="2">DUF4876 domain-containing protein</fullName>
    </submittedName>
</protein>
<organism evidence="2 3">
    <name type="scientific">Capnocytophaga canis</name>
    <dbReference type="NCBI Taxonomy" id="1848903"/>
    <lineage>
        <taxon>Bacteria</taxon>
        <taxon>Pseudomonadati</taxon>
        <taxon>Bacteroidota</taxon>
        <taxon>Flavobacteriia</taxon>
        <taxon>Flavobacteriales</taxon>
        <taxon>Flavobacteriaceae</taxon>
        <taxon>Capnocytophaga</taxon>
    </lineage>
</organism>
<feature type="region of interest" description="Disordered" evidence="1">
    <location>
        <begin position="449"/>
        <end position="471"/>
    </location>
</feature>
<gene>
    <name evidence="2" type="ORF">CKY20_01865</name>
</gene>
<comment type="caution">
    <text evidence="2">The sequence shown here is derived from an EMBL/GenBank/DDBJ whole genome shotgun (WGS) entry which is preliminary data.</text>
</comment>